<feature type="signal peptide" evidence="2">
    <location>
        <begin position="1"/>
        <end position="22"/>
    </location>
</feature>
<dbReference type="Proteomes" id="UP001617702">
    <property type="component" value="Unassembled WGS sequence"/>
</dbReference>
<dbReference type="PANTHER" id="PTHR11014:SF63">
    <property type="entry name" value="METALLOPEPTIDASE, PUTATIVE (AFU_ORTHOLOGUE AFUA_6G09600)-RELATED"/>
    <property type="match status" value="1"/>
</dbReference>
<organism evidence="4 5">
    <name type="scientific">Pectobacterium jejuense</name>
    <dbReference type="NCBI Taxonomy" id="2974022"/>
    <lineage>
        <taxon>Bacteria</taxon>
        <taxon>Pseudomonadati</taxon>
        <taxon>Pseudomonadota</taxon>
        <taxon>Gammaproteobacteria</taxon>
        <taxon>Enterobacterales</taxon>
        <taxon>Pectobacteriaceae</taxon>
        <taxon>Pectobacterium</taxon>
    </lineage>
</organism>
<dbReference type="NCBIfam" id="TIGR01891">
    <property type="entry name" value="amidohydrolases"/>
    <property type="match status" value="1"/>
</dbReference>
<sequence length="445" mass="48355">MKLNATLCLLLTMNCIPNIANAVDIQEISKKTDLYLNQHYPQLDSLYKDIHKNPELGYQEVRTTKLLADNMRKIGFQVTENIGGTGLVAIFQNGAGPTVMVRTELDALPMQEKTGLPYASTAKQTGRDGKETFVAHSCGHDIHMASWFGTASALISMKDSWKGTLMFFAQPAEEEITGASAMIQDGIFKKFGKPDYAFALHTSPMEYGLVSFKPGVQTSNGDSFAITFSGKGGHGSMPEKTIDPIIIAARFVTDVQTLVSRETSPNAFGVVTIGAFNAGSSGNIIPDTANIQGTLRTYDENVRKNLIEGITRFAKASADMAKAPKPEIVIGQSKVDSVVNDDRLSESTAKVFSQRFGQHFIQAKEPSSASEDFSVFVNNGIPSVYFNIGIYSPEQIKKWANEGVEIPSNHSPQFAPVPEPTIRTGVEAMTLAVINAIDKNAENKQ</sequence>
<dbReference type="Pfam" id="PF01546">
    <property type="entry name" value="Peptidase_M20"/>
    <property type="match status" value="1"/>
</dbReference>
<dbReference type="InterPro" id="IPR017439">
    <property type="entry name" value="Amidohydrolase"/>
</dbReference>
<dbReference type="SUPFAM" id="SSF53187">
    <property type="entry name" value="Zn-dependent exopeptidases"/>
    <property type="match status" value="1"/>
</dbReference>
<dbReference type="Gene3D" id="3.30.70.360">
    <property type="match status" value="1"/>
</dbReference>
<name>A0ABW8GYA2_9GAMM</name>
<dbReference type="RefSeq" id="WP_400356156.1">
    <property type="nucleotide sequence ID" value="NZ_JBIXLA010000011.1"/>
</dbReference>
<dbReference type="SUPFAM" id="SSF55031">
    <property type="entry name" value="Bacterial exopeptidase dimerisation domain"/>
    <property type="match status" value="1"/>
</dbReference>
<evidence type="ECO:0000259" key="3">
    <source>
        <dbReference type="Pfam" id="PF07687"/>
    </source>
</evidence>
<evidence type="ECO:0000256" key="1">
    <source>
        <dbReference type="ARBA" id="ARBA00022801"/>
    </source>
</evidence>
<evidence type="ECO:0000313" key="5">
    <source>
        <dbReference type="Proteomes" id="UP001617702"/>
    </source>
</evidence>
<comment type="caution">
    <text evidence="4">The sequence shown here is derived from an EMBL/GenBank/DDBJ whole genome shotgun (WGS) entry which is preliminary data.</text>
</comment>
<dbReference type="Pfam" id="PF07687">
    <property type="entry name" value="M20_dimer"/>
    <property type="match status" value="1"/>
</dbReference>
<dbReference type="InterPro" id="IPR036264">
    <property type="entry name" value="Bact_exopeptidase_dim_dom"/>
</dbReference>
<feature type="chain" id="PRO_5047346060" evidence="2">
    <location>
        <begin position="23"/>
        <end position="445"/>
    </location>
</feature>
<keyword evidence="1" id="KW-0378">Hydrolase</keyword>
<accession>A0ABW8GYA2</accession>
<feature type="domain" description="Peptidase M20 dimerisation" evidence="3">
    <location>
        <begin position="222"/>
        <end position="316"/>
    </location>
</feature>
<proteinExistence type="predicted"/>
<protein>
    <submittedName>
        <fullName evidence="4">Amidohydrolase</fullName>
    </submittedName>
</protein>
<reference evidence="4 5" key="1">
    <citation type="submission" date="2024-10" db="EMBL/GenBank/DDBJ databases">
        <authorList>
            <person name="Lu C.-H."/>
        </authorList>
    </citation>
    <scope>NUCLEOTIDE SEQUENCE [LARGE SCALE GENOMIC DNA]</scope>
    <source>
        <strain evidence="4 5">22LXZD03-01</strain>
    </source>
</reference>
<keyword evidence="5" id="KW-1185">Reference proteome</keyword>
<dbReference type="Gene3D" id="3.40.630.10">
    <property type="entry name" value="Zn peptidases"/>
    <property type="match status" value="1"/>
</dbReference>
<evidence type="ECO:0000256" key="2">
    <source>
        <dbReference type="SAM" id="SignalP"/>
    </source>
</evidence>
<gene>
    <name evidence="4" type="ORF">ACIPUH_16150</name>
</gene>
<keyword evidence="2" id="KW-0732">Signal</keyword>
<dbReference type="EMBL" id="JBIXLB010000007">
    <property type="protein sequence ID" value="MFJ5514320.1"/>
    <property type="molecule type" value="Genomic_DNA"/>
</dbReference>
<dbReference type="PIRSF" id="PIRSF005962">
    <property type="entry name" value="Pept_M20D_amidohydro"/>
    <property type="match status" value="1"/>
</dbReference>
<dbReference type="InterPro" id="IPR002933">
    <property type="entry name" value="Peptidase_M20"/>
</dbReference>
<dbReference type="InterPro" id="IPR011650">
    <property type="entry name" value="Peptidase_M20_dimer"/>
</dbReference>
<dbReference type="PANTHER" id="PTHR11014">
    <property type="entry name" value="PEPTIDASE M20 FAMILY MEMBER"/>
    <property type="match status" value="1"/>
</dbReference>
<evidence type="ECO:0000313" key="4">
    <source>
        <dbReference type="EMBL" id="MFJ5514320.1"/>
    </source>
</evidence>